<dbReference type="EMBL" id="JAGEPF010000031">
    <property type="protein sequence ID" value="MBO2463936.1"/>
    <property type="molecule type" value="Genomic_DNA"/>
</dbReference>
<gene>
    <name evidence="2" type="ORF">J4709_40840</name>
</gene>
<dbReference type="InterPro" id="IPR011059">
    <property type="entry name" value="Metal-dep_hydrolase_composite"/>
</dbReference>
<name>A0ABS3S4K4_9ACTN</name>
<dbReference type="Gene3D" id="3.30.110.90">
    <property type="entry name" value="Amidohydrolase"/>
    <property type="match status" value="1"/>
</dbReference>
<dbReference type="InterPro" id="IPR032466">
    <property type="entry name" value="Metal_Hydrolase"/>
</dbReference>
<evidence type="ECO:0000313" key="2">
    <source>
        <dbReference type="EMBL" id="MBO2463936.1"/>
    </source>
</evidence>
<dbReference type="PANTHER" id="PTHR43135:SF3">
    <property type="entry name" value="ALPHA-D-RIBOSE 1-METHYLPHOSPHONATE 5-TRIPHOSPHATE DIPHOSPHATASE"/>
    <property type="match status" value="1"/>
</dbReference>
<protein>
    <submittedName>
        <fullName evidence="2">Amidohydrolase family protein</fullName>
    </submittedName>
</protein>
<sequence length="360" mass="37018">MKGRRALTGVRVFDGSRLSRPCTVVVDGTTIGADETGAEVIDTAGGVLLPGLIDAHIHLHDRNTLERLCSHGVTTGLDMATWPHDRLAALRGVPGLTDIRSAGTPAIGPGGPHSKIPGRPADAVIDDPRKAARFVADQVAQGSDYIKIVLEAPGEGGPGRAAAEALVTAAHAAAKKAVAHASSPGAFRMALDAGADVITHVPLGLPLDGADVARMASQGRIAVPTLTMMEGIAAAIGKPEAFDASVRSVALLHQAGVPILAGTDANTQTGVPFQPAHGSGIHRELELLVQAGLSTAEALRAATSLPARHFGLTDRGTIKPGLRADLLLIDGDPLADISATRNVRRVWCNGTEHAPRQAGR</sequence>
<dbReference type="InterPro" id="IPR051781">
    <property type="entry name" value="Metallo-dep_Hydrolase"/>
</dbReference>
<reference evidence="2 3" key="1">
    <citation type="submission" date="2021-03" db="EMBL/GenBank/DDBJ databases">
        <title>Actinomadura violae sp. nov., isolated from lichen in Thailand.</title>
        <authorList>
            <person name="Kanchanasin P."/>
            <person name="Saeng-In P."/>
            <person name="Phongsopitanun W."/>
            <person name="Yuki M."/>
            <person name="Kudo T."/>
            <person name="Ohkuma M."/>
            <person name="Tanasupawat S."/>
        </authorList>
    </citation>
    <scope>NUCLEOTIDE SEQUENCE [LARGE SCALE GENOMIC DNA]</scope>
    <source>
        <strain evidence="2 3">LCR2-06</strain>
    </source>
</reference>
<dbReference type="Pfam" id="PF01979">
    <property type="entry name" value="Amidohydro_1"/>
    <property type="match status" value="1"/>
</dbReference>
<feature type="domain" description="Amidohydrolase-related" evidence="1">
    <location>
        <begin position="47"/>
        <end position="351"/>
    </location>
</feature>
<dbReference type="Gene3D" id="2.30.40.10">
    <property type="entry name" value="Urease, subunit C, domain 1"/>
    <property type="match status" value="1"/>
</dbReference>
<dbReference type="RefSeq" id="WP_208249993.1">
    <property type="nucleotide sequence ID" value="NZ_JAGEPF010000031.1"/>
</dbReference>
<evidence type="ECO:0000313" key="3">
    <source>
        <dbReference type="Proteomes" id="UP000680206"/>
    </source>
</evidence>
<dbReference type="InterPro" id="IPR006680">
    <property type="entry name" value="Amidohydro-rel"/>
</dbReference>
<keyword evidence="3" id="KW-1185">Reference proteome</keyword>
<organism evidence="2 3">
    <name type="scientific">Actinomadura violacea</name>
    <dbReference type="NCBI Taxonomy" id="2819934"/>
    <lineage>
        <taxon>Bacteria</taxon>
        <taxon>Bacillati</taxon>
        <taxon>Actinomycetota</taxon>
        <taxon>Actinomycetes</taxon>
        <taxon>Streptosporangiales</taxon>
        <taxon>Thermomonosporaceae</taxon>
        <taxon>Actinomadura</taxon>
    </lineage>
</organism>
<accession>A0ABS3S4K4</accession>
<proteinExistence type="predicted"/>
<dbReference type="SUPFAM" id="SSF51338">
    <property type="entry name" value="Composite domain of metallo-dependent hydrolases"/>
    <property type="match status" value="1"/>
</dbReference>
<comment type="caution">
    <text evidence="2">The sequence shown here is derived from an EMBL/GenBank/DDBJ whole genome shotgun (WGS) entry which is preliminary data.</text>
</comment>
<dbReference type="PANTHER" id="PTHR43135">
    <property type="entry name" value="ALPHA-D-RIBOSE 1-METHYLPHOSPHONATE 5-TRIPHOSPHATE DIPHOSPHATASE"/>
    <property type="match status" value="1"/>
</dbReference>
<dbReference type="Gene3D" id="1.20.58.520">
    <property type="entry name" value="Amidohydrolase"/>
    <property type="match status" value="1"/>
</dbReference>
<dbReference type="SUPFAM" id="SSF51556">
    <property type="entry name" value="Metallo-dependent hydrolases"/>
    <property type="match status" value="1"/>
</dbReference>
<dbReference type="Proteomes" id="UP000680206">
    <property type="component" value="Unassembled WGS sequence"/>
</dbReference>
<evidence type="ECO:0000259" key="1">
    <source>
        <dbReference type="Pfam" id="PF01979"/>
    </source>
</evidence>
<dbReference type="Gene3D" id="3.40.50.10910">
    <property type="entry name" value="Amidohydrolase"/>
    <property type="match status" value="1"/>
</dbReference>